<name>A0A1B0CUQ7_LUTLO</name>
<proteinExistence type="predicted"/>
<dbReference type="Proteomes" id="UP000092461">
    <property type="component" value="Unassembled WGS sequence"/>
</dbReference>
<keyword evidence="2" id="KW-1185">Reference proteome</keyword>
<dbReference type="EMBL" id="AJWK01029612">
    <property type="status" value="NOT_ANNOTATED_CDS"/>
    <property type="molecule type" value="Genomic_DNA"/>
</dbReference>
<reference evidence="1" key="1">
    <citation type="submission" date="2020-05" db="UniProtKB">
        <authorList>
            <consortium name="EnsemblMetazoa"/>
        </authorList>
    </citation>
    <scope>IDENTIFICATION</scope>
    <source>
        <strain evidence="1">Jacobina</strain>
    </source>
</reference>
<dbReference type="VEuPathDB" id="VectorBase:LLONM1_006578"/>
<sequence>MGSLTRHLRSHSGQQRMKKHLCTVCGKGDLNPLIVQEIDINTGEEATGQDRKSNIVNFQVQGIPEDGNRQCSSQLSSESSETTTKYIVSNVIQVPFFINSSDCQNVDEII</sequence>
<dbReference type="AlphaFoldDB" id="A0A1B0CUQ7"/>
<accession>A0A1B0CUQ7</accession>
<dbReference type="VEuPathDB" id="VectorBase:LLOJ008692"/>
<evidence type="ECO:0008006" key="3">
    <source>
        <dbReference type="Google" id="ProtNLM"/>
    </source>
</evidence>
<dbReference type="EnsemblMetazoa" id="LLOJ008692-RA">
    <property type="protein sequence ID" value="LLOJ008692-PA"/>
    <property type="gene ID" value="LLOJ008692"/>
</dbReference>
<evidence type="ECO:0000313" key="1">
    <source>
        <dbReference type="EnsemblMetazoa" id="LLOJ008692-PA"/>
    </source>
</evidence>
<organism evidence="1 2">
    <name type="scientific">Lutzomyia longipalpis</name>
    <name type="common">Sand fly</name>
    <dbReference type="NCBI Taxonomy" id="7200"/>
    <lineage>
        <taxon>Eukaryota</taxon>
        <taxon>Metazoa</taxon>
        <taxon>Ecdysozoa</taxon>
        <taxon>Arthropoda</taxon>
        <taxon>Hexapoda</taxon>
        <taxon>Insecta</taxon>
        <taxon>Pterygota</taxon>
        <taxon>Neoptera</taxon>
        <taxon>Endopterygota</taxon>
        <taxon>Diptera</taxon>
        <taxon>Nematocera</taxon>
        <taxon>Psychodoidea</taxon>
        <taxon>Psychodidae</taxon>
        <taxon>Lutzomyia</taxon>
        <taxon>Lutzomyia</taxon>
    </lineage>
</organism>
<protein>
    <recommendedName>
        <fullName evidence="3">C2H2-type domain-containing protein</fullName>
    </recommendedName>
</protein>
<evidence type="ECO:0000313" key="2">
    <source>
        <dbReference type="Proteomes" id="UP000092461"/>
    </source>
</evidence>